<dbReference type="GO" id="GO:0000049">
    <property type="term" value="F:tRNA binding"/>
    <property type="evidence" value="ECO:0007669"/>
    <property type="project" value="TreeGrafter"/>
</dbReference>
<accession>A0AAD4L8Z2</accession>
<evidence type="ECO:0000256" key="5">
    <source>
        <dbReference type="ARBA" id="ARBA00022490"/>
    </source>
</evidence>
<evidence type="ECO:0000256" key="13">
    <source>
        <dbReference type="PIRNR" id="PIRNR004930"/>
    </source>
</evidence>
<comment type="catalytic activity">
    <reaction evidence="12 13">
        <text>L-threonine + hydrogencarbonate + ATP = L-threonylcarbamoyladenylate + diphosphate + H2O</text>
        <dbReference type="Rhea" id="RHEA:36407"/>
        <dbReference type="ChEBI" id="CHEBI:15377"/>
        <dbReference type="ChEBI" id="CHEBI:17544"/>
        <dbReference type="ChEBI" id="CHEBI:30616"/>
        <dbReference type="ChEBI" id="CHEBI:33019"/>
        <dbReference type="ChEBI" id="CHEBI:57926"/>
        <dbReference type="ChEBI" id="CHEBI:73682"/>
        <dbReference type="EC" id="2.7.7.87"/>
    </reaction>
</comment>
<keyword evidence="5 13" id="KW-0963">Cytoplasm</keyword>
<dbReference type="GO" id="GO:0061710">
    <property type="term" value="F:L-threonylcarbamoyladenylate synthase"/>
    <property type="evidence" value="ECO:0007669"/>
    <property type="project" value="UniProtKB-EC"/>
</dbReference>
<keyword evidence="17" id="KW-1185">Reference proteome</keyword>
<feature type="binding site" evidence="14">
    <location>
        <position position="80"/>
    </location>
    <ligand>
        <name>ATP</name>
        <dbReference type="ChEBI" id="CHEBI:30616"/>
    </ligand>
</feature>
<evidence type="ECO:0000256" key="10">
    <source>
        <dbReference type="ARBA" id="ARBA00022840"/>
    </source>
</evidence>
<feature type="binding site" evidence="14">
    <location>
        <position position="269"/>
    </location>
    <ligand>
        <name>ATP</name>
        <dbReference type="ChEBI" id="CHEBI:30616"/>
    </ligand>
</feature>
<comment type="caution">
    <text evidence="16">The sequence shown here is derived from an EMBL/GenBank/DDBJ whole genome shotgun (WGS) entry which is preliminary data.</text>
</comment>
<dbReference type="PANTHER" id="PTHR17490">
    <property type="entry name" value="SUA5"/>
    <property type="match status" value="1"/>
</dbReference>
<feature type="binding site" evidence="14">
    <location>
        <position position="53"/>
    </location>
    <ligand>
        <name>L-threonine</name>
        <dbReference type="ChEBI" id="CHEBI:57926"/>
    </ligand>
</feature>
<evidence type="ECO:0000259" key="15">
    <source>
        <dbReference type="PROSITE" id="PS51163"/>
    </source>
</evidence>
<evidence type="ECO:0000256" key="4">
    <source>
        <dbReference type="ARBA" id="ARBA00015492"/>
    </source>
</evidence>
<comment type="function">
    <text evidence="13">Required for the formation of a threonylcarbamoyl group on adenosine at position 37 (t(6)A37) in tRNAs that read codons beginning with adenine.</text>
</comment>
<keyword evidence="7 13" id="KW-0819">tRNA processing</keyword>
<dbReference type="InterPro" id="IPR050156">
    <property type="entry name" value="TC-AMP_synthase_SUA5"/>
</dbReference>
<evidence type="ECO:0000256" key="7">
    <source>
        <dbReference type="ARBA" id="ARBA00022694"/>
    </source>
</evidence>
<dbReference type="Pfam" id="PF01300">
    <property type="entry name" value="Sua5_yciO_yrdC"/>
    <property type="match status" value="1"/>
</dbReference>
<keyword evidence="9 13" id="KW-0547">Nucleotide-binding</keyword>
<dbReference type="PROSITE" id="PS51163">
    <property type="entry name" value="YRDC"/>
    <property type="match status" value="1"/>
</dbReference>
<feature type="binding site" evidence="14">
    <location>
        <position position="139"/>
    </location>
    <ligand>
        <name>ATP</name>
        <dbReference type="ChEBI" id="CHEBI:30616"/>
    </ligand>
</feature>
<dbReference type="InterPro" id="IPR006070">
    <property type="entry name" value="Sua5-like_dom"/>
</dbReference>
<keyword evidence="10 13" id="KW-0067">ATP-binding</keyword>
<protein>
    <recommendedName>
        <fullName evidence="4 13">Threonylcarbamoyl-AMP synthase</fullName>
        <shortName evidence="13">TC-AMP synthase</shortName>
        <ecNumber evidence="3 13">2.7.7.87</ecNumber>
    </recommendedName>
    <alternativeName>
        <fullName evidence="11 13">L-threonylcarbamoyladenylate synthase</fullName>
    </alternativeName>
</protein>
<feature type="domain" description="YrdC-like" evidence="15">
    <location>
        <begin position="31"/>
        <end position="225"/>
    </location>
</feature>
<dbReference type="InterPro" id="IPR010923">
    <property type="entry name" value="T(6)A37_SUA5"/>
</dbReference>
<reference evidence="16" key="1">
    <citation type="submission" date="2022-01" db="EMBL/GenBank/DDBJ databases">
        <title>Comparative genomics reveals a dynamic genome evolution in the ectomycorrhizal milk-cap (Lactarius) mushrooms.</title>
        <authorList>
            <consortium name="DOE Joint Genome Institute"/>
            <person name="Lebreton A."/>
            <person name="Tang N."/>
            <person name="Kuo A."/>
            <person name="LaButti K."/>
            <person name="Drula E."/>
            <person name="Barry K."/>
            <person name="Clum A."/>
            <person name="Lipzen A."/>
            <person name="Mousain D."/>
            <person name="Ng V."/>
            <person name="Wang R."/>
            <person name="Wang X."/>
            <person name="Dai Y."/>
            <person name="Henrissat B."/>
            <person name="Grigoriev I.V."/>
            <person name="Guerin-Laguette A."/>
            <person name="Yu F."/>
            <person name="Martin F.M."/>
        </authorList>
    </citation>
    <scope>NUCLEOTIDE SEQUENCE</scope>
    <source>
        <strain evidence="16">QP</strain>
    </source>
</reference>
<dbReference type="GO" id="GO:0003725">
    <property type="term" value="F:double-stranded RNA binding"/>
    <property type="evidence" value="ECO:0007669"/>
    <property type="project" value="UniProtKB-UniRule"/>
</dbReference>
<dbReference type="GO" id="GO:0005737">
    <property type="term" value="C:cytoplasm"/>
    <property type="evidence" value="ECO:0007669"/>
    <property type="project" value="UniProtKB-SubCell"/>
</dbReference>
<evidence type="ECO:0000256" key="3">
    <source>
        <dbReference type="ARBA" id="ARBA00012584"/>
    </source>
</evidence>
<evidence type="ECO:0000256" key="14">
    <source>
        <dbReference type="PIRSR" id="PIRSR004930-1"/>
    </source>
</evidence>
<dbReference type="InterPro" id="IPR038385">
    <property type="entry name" value="Sua5/YwlC_C"/>
</dbReference>
<evidence type="ECO:0000256" key="8">
    <source>
        <dbReference type="ARBA" id="ARBA00022695"/>
    </source>
</evidence>
<dbReference type="GO" id="GO:0008033">
    <property type="term" value="P:tRNA processing"/>
    <property type="evidence" value="ECO:0007669"/>
    <property type="project" value="UniProtKB-KW"/>
</dbReference>
<organism evidence="16 17">
    <name type="scientific">Lactarius akahatsu</name>
    <dbReference type="NCBI Taxonomy" id="416441"/>
    <lineage>
        <taxon>Eukaryota</taxon>
        <taxon>Fungi</taxon>
        <taxon>Dikarya</taxon>
        <taxon>Basidiomycota</taxon>
        <taxon>Agaricomycotina</taxon>
        <taxon>Agaricomycetes</taxon>
        <taxon>Russulales</taxon>
        <taxon>Russulaceae</taxon>
        <taxon>Lactarius</taxon>
    </lineage>
</organism>
<keyword evidence="8 13" id="KW-0548">Nucleotidyltransferase</keyword>
<name>A0AAD4L8Z2_9AGAM</name>
<evidence type="ECO:0000256" key="12">
    <source>
        <dbReference type="ARBA" id="ARBA00048366"/>
    </source>
</evidence>
<feature type="binding site" evidence="14">
    <location>
        <position position="143"/>
    </location>
    <ligand>
        <name>L-threonine</name>
        <dbReference type="ChEBI" id="CHEBI:57926"/>
    </ligand>
</feature>
<evidence type="ECO:0000256" key="11">
    <source>
        <dbReference type="ARBA" id="ARBA00029774"/>
    </source>
</evidence>
<dbReference type="AlphaFoldDB" id="A0AAD4L8Z2"/>
<dbReference type="GO" id="GO:0005524">
    <property type="term" value="F:ATP binding"/>
    <property type="evidence" value="ECO:0007669"/>
    <property type="project" value="UniProtKB-UniRule"/>
</dbReference>
<dbReference type="EC" id="2.7.7.87" evidence="3 13"/>
<evidence type="ECO:0000313" key="16">
    <source>
        <dbReference type="EMBL" id="KAH8982403.1"/>
    </source>
</evidence>
<evidence type="ECO:0000313" key="17">
    <source>
        <dbReference type="Proteomes" id="UP001201163"/>
    </source>
</evidence>
<dbReference type="Gene3D" id="3.40.50.11030">
    <property type="entry name" value="Threonylcarbamoyl-AMP synthase, C-terminal domain"/>
    <property type="match status" value="1"/>
</dbReference>
<gene>
    <name evidence="16" type="ORF">EDB92DRAFT_1952300</name>
</gene>
<dbReference type="Proteomes" id="UP001201163">
    <property type="component" value="Unassembled WGS sequence"/>
</dbReference>
<keyword evidence="6 13" id="KW-0808">Transferase</keyword>
<dbReference type="InterPro" id="IPR005145">
    <property type="entry name" value="Sua5_C"/>
</dbReference>
<proteinExistence type="inferred from homology"/>
<dbReference type="EMBL" id="JAKELL010000100">
    <property type="protein sequence ID" value="KAH8982403.1"/>
    <property type="molecule type" value="Genomic_DNA"/>
</dbReference>
<dbReference type="Gene3D" id="3.90.870.10">
    <property type="entry name" value="DHBP synthase"/>
    <property type="match status" value="1"/>
</dbReference>
<dbReference type="Pfam" id="PF03481">
    <property type="entry name" value="Sua5_C"/>
    <property type="match status" value="1"/>
</dbReference>
<dbReference type="FunFam" id="3.90.870.10:FF:000009">
    <property type="entry name" value="Threonylcarbamoyl-AMP synthase, putative"/>
    <property type="match status" value="1"/>
</dbReference>
<evidence type="ECO:0000256" key="2">
    <source>
        <dbReference type="ARBA" id="ARBA00007663"/>
    </source>
</evidence>
<dbReference type="GO" id="GO:0006450">
    <property type="term" value="P:regulation of translational fidelity"/>
    <property type="evidence" value="ECO:0007669"/>
    <property type="project" value="TreeGrafter"/>
</dbReference>
<evidence type="ECO:0000256" key="1">
    <source>
        <dbReference type="ARBA" id="ARBA00004496"/>
    </source>
</evidence>
<sequence length="411" mass="43784">MAAASTRVLKCDPESITFSDDKPIYSDPEAEKAIASAVLHLTQGQVVAFPTETVYGLGAIALDASAAAKIFSTKGRPSDNPLIVHISSFSMLSPLLPVSYTPSPAYTALMRKFWPGPLTLLFPTDPTRVPSIITAGHPTVAVRMPAHPVARALIAATGAPLAAPSANSSGKPSPTRASHVLRDLGTTGRLPLLLDGGTCAVGLESTVVDGLSDDGALRVLRPGGATVEALVAALGDPGLGRVLVHRRDFVLDKRVEDAPTTPGMKYRHYAPGVPVTLLYTSTTSDGATRRVTADAFFREVDGGGAGRVGLMAQEDSLLLARARAHGAQRWLTFSLGKRAEPASAAQRLFEGLLSLEEQGVRHIYVEEVTEEREGLAFMNRVKKAAGTTLRIDYTVVPFLEIIIRRQYRFQS</sequence>
<dbReference type="NCBIfam" id="TIGR00057">
    <property type="entry name" value="L-threonylcarbamoyladenylate synthase"/>
    <property type="match status" value="1"/>
</dbReference>
<comment type="similarity">
    <text evidence="2 13">Belongs to the SUA5 family.</text>
</comment>
<dbReference type="InterPro" id="IPR017945">
    <property type="entry name" value="DHBP_synth_RibB-like_a/b_dom"/>
</dbReference>
<evidence type="ECO:0000256" key="9">
    <source>
        <dbReference type="ARBA" id="ARBA00022741"/>
    </source>
</evidence>
<feature type="binding site" evidence="14">
    <location>
        <position position="85"/>
    </location>
    <ligand>
        <name>L-threonine</name>
        <dbReference type="ChEBI" id="CHEBI:57926"/>
    </ligand>
</feature>
<feature type="binding site" evidence="14">
    <location>
        <position position="221"/>
    </location>
    <ligand>
        <name>ATP</name>
        <dbReference type="ChEBI" id="CHEBI:30616"/>
    </ligand>
</feature>
<feature type="binding site" evidence="14">
    <location>
        <position position="165"/>
    </location>
    <ligand>
        <name>ATP</name>
        <dbReference type="ChEBI" id="CHEBI:30616"/>
    </ligand>
</feature>
<dbReference type="PANTHER" id="PTHR17490:SF16">
    <property type="entry name" value="THREONYLCARBAMOYL-AMP SYNTHASE"/>
    <property type="match status" value="1"/>
</dbReference>
<feature type="binding site" evidence="14">
    <location>
        <position position="76"/>
    </location>
    <ligand>
        <name>ATP</name>
        <dbReference type="ChEBI" id="CHEBI:30616"/>
    </ligand>
</feature>
<feature type="binding site" evidence="14">
    <location>
        <position position="173"/>
    </location>
    <ligand>
        <name>ATP</name>
        <dbReference type="ChEBI" id="CHEBI:30616"/>
    </ligand>
</feature>
<dbReference type="SUPFAM" id="SSF55821">
    <property type="entry name" value="YrdC/RibB"/>
    <property type="match status" value="1"/>
</dbReference>
<feature type="binding site" evidence="14">
    <location>
        <position position="163"/>
    </location>
    <ligand>
        <name>L-threonine</name>
        <dbReference type="ChEBI" id="CHEBI:57926"/>
    </ligand>
</feature>
<feature type="binding site" evidence="14">
    <location>
        <position position="205"/>
    </location>
    <ligand>
        <name>L-threonine</name>
        <dbReference type="ChEBI" id="CHEBI:57926"/>
    </ligand>
</feature>
<evidence type="ECO:0000256" key="6">
    <source>
        <dbReference type="ARBA" id="ARBA00022679"/>
    </source>
</evidence>
<dbReference type="PIRSF" id="PIRSF004930">
    <property type="entry name" value="Tln_factor_SUA5"/>
    <property type="match status" value="1"/>
</dbReference>
<comment type="subcellular location">
    <subcellularLocation>
        <location evidence="1 13">Cytoplasm</location>
    </subcellularLocation>
</comment>